<proteinExistence type="predicted"/>
<reference evidence="3" key="1">
    <citation type="submission" date="2010-07" db="EMBL/GenBank/DDBJ databases">
        <title>The genome sequence of Gaeumannomyces graminis var. tritici strain R3-111a-1.</title>
        <authorList>
            <consortium name="The Broad Institute Genome Sequencing Platform"/>
            <person name="Ma L.-J."/>
            <person name="Dead R."/>
            <person name="Young S."/>
            <person name="Zeng Q."/>
            <person name="Koehrsen M."/>
            <person name="Alvarado L."/>
            <person name="Berlin A."/>
            <person name="Chapman S.B."/>
            <person name="Chen Z."/>
            <person name="Freedman E."/>
            <person name="Gellesch M."/>
            <person name="Goldberg J."/>
            <person name="Griggs A."/>
            <person name="Gujja S."/>
            <person name="Heilman E.R."/>
            <person name="Heiman D."/>
            <person name="Hepburn T."/>
            <person name="Howarth C."/>
            <person name="Jen D."/>
            <person name="Larson L."/>
            <person name="Mehta T."/>
            <person name="Neiman D."/>
            <person name="Pearson M."/>
            <person name="Roberts A."/>
            <person name="Saif S."/>
            <person name="Shea T."/>
            <person name="Shenoy N."/>
            <person name="Sisk P."/>
            <person name="Stolte C."/>
            <person name="Sykes S."/>
            <person name="Walk T."/>
            <person name="White J."/>
            <person name="Yandava C."/>
            <person name="Haas B."/>
            <person name="Nusbaum C."/>
            <person name="Birren B."/>
        </authorList>
    </citation>
    <scope>NUCLEOTIDE SEQUENCE [LARGE SCALE GENOMIC DNA]</scope>
    <source>
        <strain evidence="3">R3-111a-1</strain>
    </source>
</reference>
<dbReference type="EnsemblFungi" id="EJT72408">
    <property type="protein sequence ID" value="EJT72408"/>
    <property type="gene ID" value="GGTG_09274"/>
</dbReference>
<accession>J3P6X8</accession>
<dbReference type="Proteomes" id="UP000006039">
    <property type="component" value="Unassembled WGS sequence"/>
</dbReference>
<dbReference type="GeneID" id="20349732"/>
<reference evidence="2" key="4">
    <citation type="journal article" date="2015" name="G3 (Bethesda)">
        <title>Genome sequences of three phytopathogenic species of the Magnaporthaceae family of fungi.</title>
        <authorList>
            <person name="Okagaki L.H."/>
            <person name="Nunes C.C."/>
            <person name="Sailsbery J."/>
            <person name="Clay B."/>
            <person name="Brown D."/>
            <person name="John T."/>
            <person name="Oh Y."/>
            <person name="Young N."/>
            <person name="Fitzgerald M."/>
            <person name="Haas B.J."/>
            <person name="Zeng Q."/>
            <person name="Young S."/>
            <person name="Adiconis X."/>
            <person name="Fan L."/>
            <person name="Levin J.Z."/>
            <person name="Mitchell T.K."/>
            <person name="Okubara P.A."/>
            <person name="Farman M.L."/>
            <person name="Kohn L.M."/>
            <person name="Birren B."/>
            <person name="Ma L.-J."/>
            <person name="Dean R.A."/>
        </authorList>
    </citation>
    <scope>NUCLEOTIDE SEQUENCE</scope>
    <source>
        <strain evidence="2">R3-111a-1</strain>
    </source>
</reference>
<keyword evidence="3" id="KW-1185">Reference proteome</keyword>
<dbReference type="OrthoDB" id="10478172at2759"/>
<dbReference type="EMBL" id="GL385399">
    <property type="protein sequence ID" value="EJT72408.1"/>
    <property type="molecule type" value="Genomic_DNA"/>
</dbReference>
<dbReference type="HOGENOM" id="CLU_783125_0_0_1"/>
<gene>
    <name evidence="2" type="primary">20349732</name>
    <name evidence="1" type="ORF">GGTG_09274</name>
</gene>
<evidence type="ECO:0000313" key="2">
    <source>
        <dbReference type="EnsemblFungi" id="EJT72408"/>
    </source>
</evidence>
<dbReference type="AlphaFoldDB" id="J3P6X8"/>
<dbReference type="RefSeq" id="XP_009225382.1">
    <property type="nucleotide sequence ID" value="XM_009227118.1"/>
</dbReference>
<reference evidence="2" key="5">
    <citation type="submission" date="2018-04" db="UniProtKB">
        <authorList>
            <consortium name="EnsemblFungi"/>
        </authorList>
    </citation>
    <scope>IDENTIFICATION</scope>
    <source>
        <strain evidence="2">R3-111a-1</strain>
    </source>
</reference>
<organism evidence="1">
    <name type="scientific">Gaeumannomyces tritici (strain R3-111a-1)</name>
    <name type="common">Wheat and barley take-all root rot fungus</name>
    <name type="synonym">Gaeumannomyces graminis var. tritici</name>
    <dbReference type="NCBI Taxonomy" id="644352"/>
    <lineage>
        <taxon>Eukaryota</taxon>
        <taxon>Fungi</taxon>
        <taxon>Dikarya</taxon>
        <taxon>Ascomycota</taxon>
        <taxon>Pezizomycotina</taxon>
        <taxon>Sordariomycetes</taxon>
        <taxon>Sordariomycetidae</taxon>
        <taxon>Magnaporthales</taxon>
        <taxon>Magnaporthaceae</taxon>
        <taxon>Gaeumannomyces</taxon>
    </lineage>
</organism>
<protein>
    <submittedName>
        <fullName evidence="1 2">Uncharacterized protein</fullName>
    </submittedName>
</protein>
<dbReference type="eggNOG" id="ENOG502RMV5">
    <property type="taxonomic scope" value="Eukaryota"/>
</dbReference>
<evidence type="ECO:0000313" key="1">
    <source>
        <dbReference type="EMBL" id="EJT72408.1"/>
    </source>
</evidence>
<reference evidence="1" key="3">
    <citation type="submission" date="2010-09" db="EMBL/GenBank/DDBJ databases">
        <title>Annotation of Gaeumannomyces graminis var. tritici R3-111a-1.</title>
        <authorList>
            <consortium name="The Broad Institute Genome Sequencing Platform"/>
            <person name="Ma L.-J."/>
            <person name="Dead R."/>
            <person name="Young S.K."/>
            <person name="Zeng Q."/>
            <person name="Gargeya S."/>
            <person name="Fitzgerald M."/>
            <person name="Haas B."/>
            <person name="Abouelleil A."/>
            <person name="Alvarado L."/>
            <person name="Arachchi H.M."/>
            <person name="Berlin A."/>
            <person name="Brown A."/>
            <person name="Chapman S.B."/>
            <person name="Chen Z."/>
            <person name="Dunbar C."/>
            <person name="Freedman E."/>
            <person name="Gearin G."/>
            <person name="Gellesch M."/>
            <person name="Goldberg J."/>
            <person name="Griggs A."/>
            <person name="Gujja S."/>
            <person name="Heiman D."/>
            <person name="Howarth C."/>
            <person name="Larson L."/>
            <person name="Lui A."/>
            <person name="MacDonald P.J.P."/>
            <person name="Mehta T."/>
            <person name="Montmayeur A."/>
            <person name="Murphy C."/>
            <person name="Neiman D."/>
            <person name="Pearson M."/>
            <person name="Priest M."/>
            <person name="Roberts A."/>
            <person name="Saif S."/>
            <person name="Shea T."/>
            <person name="Shenoy N."/>
            <person name="Sisk P."/>
            <person name="Stolte C."/>
            <person name="Sykes S."/>
            <person name="Yandava C."/>
            <person name="Wortman J."/>
            <person name="Nusbaum C."/>
            <person name="Birren B."/>
        </authorList>
    </citation>
    <scope>NUCLEOTIDE SEQUENCE</scope>
    <source>
        <strain evidence="1">R3-111a-1</strain>
    </source>
</reference>
<name>J3P6X8_GAET3</name>
<reference evidence="1" key="2">
    <citation type="submission" date="2010-07" db="EMBL/GenBank/DDBJ databases">
        <authorList>
            <consortium name="The Broad Institute Genome Sequencing Platform"/>
            <consortium name="Broad Institute Genome Sequencing Center for Infectious Disease"/>
            <person name="Ma L.-J."/>
            <person name="Dead R."/>
            <person name="Young S."/>
            <person name="Zeng Q."/>
            <person name="Koehrsen M."/>
            <person name="Alvarado L."/>
            <person name="Berlin A."/>
            <person name="Chapman S.B."/>
            <person name="Chen Z."/>
            <person name="Freedman E."/>
            <person name="Gellesch M."/>
            <person name="Goldberg J."/>
            <person name="Griggs A."/>
            <person name="Gujja S."/>
            <person name="Heilman E.R."/>
            <person name="Heiman D."/>
            <person name="Hepburn T."/>
            <person name="Howarth C."/>
            <person name="Jen D."/>
            <person name="Larson L."/>
            <person name="Mehta T."/>
            <person name="Neiman D."/>
            <person name="Pearson M."/>
            <person name="Roberts A."/>
            <person name="Saif S."/>
            <person name="Shea T."/>
            <person name="Shenoy N."/>
            <person name="Sisk P."/>
            <person name="Stolte C."/>
            <person name="Sykes S."/>
            <person name="Walk T."/>
            <person name="White J."/>
            <person name="Yandava C."/>
            <person name="Haas B."/>
            <person name="Nusbaum C."/>
            <person name="Birren B."/>
        </authorList>
    </citation>
    <scope>NUCLEOTIDE SEQUENCE</scope>
    <source>
        <strain evidence="1">R3-111a-1</strain>
    </source>
</reference>
<evidence type="ECO:0000313" key="3">
    <source>
        <dbReference type="Proteomes" id="UP000006039"/>
    </source>
</evidence>
<dbReference type="VEuPathDB" id="FungiDB:GGTG_09274"/>
<sequence>MNTDLMDRISYDAELIATKVKPFVSAHQSSLSLLAEVTRNGSLDANGQYHHAISSALEAVGKFLHFSTTLMILIAMKKDPDDLPVEWTEQRIQTDIGKAQAAIEGLEHTAKIEHALRVQNYLFKSGRLDNSNFRLSAIIVMLSAMWAWTHDDQRDPDIPGVDFGMAPFIHVSLDFLGRPQYLDGNDWIGMDEAPLAKMPGSNWGLFFREPGLPYFHNEVLDTMTLTIPHEGLLLIENTVETYTSVARQLKRVNQLLKRTPKHKKAAEEFHQAFGSPFSKAEPISQTYITYDYSEIWTGSLSGLKNISTQDETGCYRAGFITHMVAHVMNPEMPLGHYETLQTHLELTFAIPRDE</sequence>